<evidence type="ECO:0000313" key="1">
    <source>
        <dbReference type="EMBL" id="GBN35927.1"/>
    </source>
</evidence>
<gene>
    <name evidence="1" type="ORF">AVEN_153823_1</name>
</gene>
<proteinExistence type="predicted"/>
<evidence type="ECO:0000313" key="2">
    <source>
        <dbReference type="Proteomes" id="UP000499080"/>
    </source>
</evidence>
<reference evidence="1 2" key="1">
    <citation type="journal article" date="2019" name="Sci. Rep.">
        <title>Orb-weaving spider Araneus ventricosus genome elucidates the spidroin gene catalogue.</title>
        <authorList>
            <person name="Kono N."/>
            <person name="Nakamura H."/>
            <person name="Ohtoshi R."/>
            <person name="Moran D.A.P."/>
            <person name="Shinohara A."/>
            <person name="Yoshida Y."/>
            <person name="Fujiwara M."/>
            <person name="Mori M."/>
            <person name="Tomita M."/>
            <person name="Arakawa K."/>
        </authorList>
    </citation>
    <scope>NUCLEOTIDE SEQUENCE [LARGE SCALE GENOMIC DNA]</scope>
</reference>
<name>A0A4Y2NCP1_ARAVE</name>
<dbReference type="AlphaFoldDB" id="A0A4Y2NCP1"/>
<feature type="non-terminal residue" evidence="1">
    <location>
        <position position="54"/>
    </location>
</feature>
<accession>A0A4Y2NCP1</accession>
<protein>
    <submittedName>
        <fullName evidence="1">Uncharacterized protein</fullName>
    </submittedName>
</protein>
<comment type="caution">
    <text evidence="1">The sequence shown here is derived from an EMBL/GenBank/DDBJ whole genome shotgun (WGS) entry which is preliminary data.</text>
</comment>
<keyword evidence="2" id="KW-1185">Reference proteome</keyword>
<sequence>MWGAGGDFILEKLAPRDFMEIVSSYIGVAGLEKVEGEQPSAVLCGLFSYLEESS</sequence>
<dbReference type="EMBL" id="BGPR01126914">
    <property type="protein sequence ID" value="GBN35927.1"/>
    <property type="molecule type" value="Genomic_DNA"/>
</dbReference>
<organism evidence="1 2">
    <name type="scientific">Araneus ventricosus</name>
    <name type="common">Orbweaver spider</name>
    <name type="synonym">Epeira ventricosa</name>
    <dbReference type="NCBI Taxonomy" id="182803"/>
    <lineage>
        <taxon>Eukaryota</taxon>
        <taxon>Metazoa</taxon>
        <taxon>Ecdysozoa</taxon>
        <taxon>Arthropoda</taxon>
        <taxon>Chelicerata</taxon>
        <taxon>Arachnida</taxon>
        <taxon>Araneae</taxon>
        <taxon>Araneomorphae</taxon>
        <taxon>Entelegynae</taxon>
        <taxon>Araneoidea</taxon>
        <taxon>Araneidae</taxon>
        <taxon>Araneus</taxon>
    </lineage>
</organism>
<dbReference type="Proteomes" id="UP000499080">
    <property type="component" value="Unassembled WGS sequence"/>
</dbReference>